<comment type="similarity">
    <text evidence="4">Belongs to the RNA methyltransferase RlmH family.</text>
</comment>
<dbReference type="Proteomes" id="UP001300502">
    <property type="component" value="Unassembled WGS sequence"/>
</dbReference>
<evidence type="ECO:0000256" key="1">
    <source>
        <dbReference type="ARBA" id="ARBA00022603"/>
    </source>
</evidence>
<dbReference type="AlphaFoldDB" id="A0AAV9IAP8"/>
<keyword evidence="6" id="KW-1185">Reference proteome</keyword>
<evidence type="ECO:0008006" key="7">
    <source>
        <dbReference type="Google" id="ProtNLM"/>
    </source>
</evidence>
<dbReference type="CDD" id="cd18081">
    <property type="entry name" value="RlmH-like"/>
    <property type="match status" value="1"/>
</dbReference>
<reference evidence="5 6" key="1">
    <citation type="submission" date="2022-07" db="EMBL/GenBank/DDBJ databases">
        <title>Genome-wide signatures of adaptation to extreme environments.</title>
        <authorList>
            <person name="Cho C.H."/>
            <person name="Yoon H.S."/>
        </authorList>
    </citation>
    <scope>NUCLEOTIDE SEQUENCE [LARGE SCALE GENOMIC DNA]</scope>
    <source>
        <strain evidence="5 6">108.79 E11</strain>
    </source>
</reference>
<name>A0AAV9IAP8_9RHOD</name>
<evidence type="ECO:0000313" key="6">
    <source>
        <dbReference type="Proteomes" id="UP001300502"/>
    </source>
</evidence>
<gene>
    <name evidence="5" type="ORF">GAYE_SCF04G2401</name>
</gene>
<protein>
    <recommendedName>
        <fullName evidence="7">Ribosomal RNA large subunit methyltransferase H</fullName>
    </recommendedName>
</protein>
<comment type="caution">
    <text evidence="5">The sequence shown here is derived from an EMBL/GenBank/DDBJ whole genome shotgun (WGS) entry which is preliminary data.</text>
</comment>
<proteinExistence type="inferred from homology"/>
<dbReference type="InterPro" id="IPR003742">
    <property type="entry name" value="RlmH-like"/>
</dbReference>
<dbReference type="SUPFAM" id="SSF75217">
    <property type="entry name" value="alpha/beta knot"/>
    <property type="match status" value="1"/>
</dbReference>
<dbReference type="PANTHER" id="PTHR33603">
    <property type="entry name" value="METHYLTRANSFERASE"/>
    <property type="match status" value="1"/>
</dbReference>
<evidence type="ECO:0000313" key="5">
    <source>
        <dbReference type="EMBL" id="KAK4524500.1"/>
    </source>
</evidence>
<dbReference type="PANTHER" id="PTHR33603:SF1">
    <property type="entry name" value="RIBOSOMAL RNA LARGE SUBUNIT METHYLTRANSFERASE H"/>
    <property type="match status" value="1"/>
</dbReference>
<keyword evidence="1" id="KW-0489">Methyltransferase</keyword>
<dbReference type="InterPro" id="IPR029028">
    <property type="entry name" value="Alpha/beta_knot_MTases"/>
</dbReference>
<dbReference type="EMBL" id="JANCYU010000024">
    <property type="protein sequence ID" value="KAK4524500.1"/>
    <property type="molecule type" value="Genomic_DNA"/>
</dbReference>
<evidence type="ECO:0000256" key="4">
    <source>
        <dbReference type="ARBA" id="ARBA00038303"/>
    </source>
</evidence>
<organism evidence="5 6">
    <name type="scientific">Galdieria yellowstonensis</name>
    <dbReference type="NCBI Taxonomy" id="3028027"/>
    <lineage>
        <taxon>Eukaryota</taxon>
        <taxon>Rhodophyta</taxon>
        <taxon>Bangiophyceae</taxon>
        <taxon>Galdieriales</taxon>
        <taxon>Galdieriaceae</taxon>
        <taxon>Galdieria</taxon>
    </lineage>
</organism>
<evidence type="ECO:0000256" key="2">
    <source>
        <dbReference type="ARBA" id="ARBA00022679"/>
    </source>
</evidence>
<dbReference type="GO" id="GO:0008168">
    <property type="term" value="F:methyltransferase activity"/>
    <property type="evidence" value="ECO:0007669"/>
    <property type="project" value="UniProtKB-KW"/>
</dbReference>
<dbReference type="GO" id="GO:0006364">
    <property type="term" value="P:rRNA processing"/>
    <property type="evidence" value="ECO:0007669"/>
    <property type="project" value="InterPro"/>
</dbReference>
<sequence>MVFVTTCWLSGWNKSVKSFLQPRSIVQPKNLCALFHVSILSQGKIKERWLTLAMEEYMLRLRPHVTIELLWSRDDEHLLQLVSRRTGCLYCLDPAGTTVNSDEFKKLLYRSFERGKVNFVIGGPEGLPKELKSKGQLLSLSQLTFTHQMTRLILVEQIYRATQIHKGTAYHK</sequence>
<evidence type="ECO:0000256" key="3">
    <source>
        <dbReference type="ARBA" id="ARBA00022691"/>
    </source>
</evidence>
<dbReference type="Pfam" id="PF02590">
    <property type="entry name" value="SPOUT_MTase"/>
    <property type="match status" value="1"/>
</dbReference>
<dbReference type="Gene3D" id="3.40.1280.10">
    <property type="match status" value="1"/>
</dbReference>
<accession>A0AAV9IAP8</accession>
<dbReference type="GO" id="GO:0032259">
    <property type="term" value="P:methylation"/>
    <property type="evidence" value="ECO:0007669"/>
    <property type="project" value="UniProtKB-KW"/>
</dbReference>
<dbReference type="HAMAP" id="MF_00658">
    <property type="entry name" value="23SrRNA_methyltr_H"/>
    <property type="match status" value="1"/>
</dbReference>
<keyword evidence="2" id="KW-0808">Transferase</keyword>
<dbReference type="InterPro" id="IPR029026">
    <property type="entry name" value="tRNA_m1G_MTases_N"/>
</dbReference>
<keyword evidence="3" id="KW-0949">S-adenosyl-L-methionine</keyword>